<dbReference type="GO" id="GO:0006313">
    <property type="term" value="P:DNA transposition"/>
    <property type="evidence" value="ECO:0007669"/>
    <property type="project" value="InterPro"/>
</dbReference>
<dbReference type="RefSeq" id="WP_089758071.1">
    <property type="nucleotide sequence ID" value="NZ_FNGO01000002.1"/>
</dbReference>
<organism evidence="2 3">
    <name type="scientific">Halarsenatibacter silvermanii</name>
    <dbReference type="NCBI Taxonomy" id="321763"/>
    <lineage>
        <taxon>Bacteria</taxon>
        <taxon>Bacillati</taxon>
        <taxon>Bacillota</taxon>
        <taxon>Clostridia</taxon>
        <taxon>Halanaerobiales</taxon>
        <taxon>Halarsenatibacteraceae</taxon>
        <taxon>Halarsenatibacter</taxon>
    </lineage>
</organism>
<sequence length="63" mass="7150">MPGIDYKLAAMLISNIRNIDRFDSADELTKHAGPVDIIYALMRDRSVYQPPKMTQLDVLKRSG</sequence>
<dbReference type="InterPro" id="IPR003346">
    <property type="entry name" value="Transposase_20"/>
</dbReference>
<gene>
    <name evidence="2" type="ORF">SAMN04488692_102169</name>
</gene>
<proteinExistence type="predicted"/>
<dbReference type="Pfam" id="PF02371">
    <property type="entry name" value="Transposase_20"/>
    <property type="match status" value="1"/>
</dbReference>
<dbReference type="OrthoDB" id="9811278at2"/>
<keyword evidence="3" id="KW-1185">Reference proteome</keyword>
<evidence type="ECO:0000313" key="2">
    <source>
        <dbReference type="EMBL" id="SDL22767.1"/>
    </source>
</evidence>
<dbReference type="GO" id="GO:0003677">
    <property type="term" value="F:DNA binding"/>
    <property type="evidence" value="ECO:0007669"/>
    <property type="project" value="InterPro"/>
</dbReference>
<evidence type="ECO:0000313" key="3">
    <source>
        <dbReference type="Proteomes" id="UP000199476"/>
    </source>
</evidence>
<evidence type="ECO:0000259" key="1">
    <source>
        <dbReference type="Pfam" id="PF02371"/>
    </source>
</evidence>
<protein>
    <submittedName>
        <fullName evidence="2">Transposase IS116/IS110/IS902 family protein</fullName>
    </submittedName>
</protein>
<accession>A0A1G9IC38</accession>
<dbReference type="EMBL" id="FNGO01000002">
    <property type="protein sequence ID" value="SDL22767.1"/>
    <property type="molecule type" value="Genomic_DNA"/>
</dbReference>
<reference evidence="2 3" key="1">
    <citation type="submission" date="2016-10" db="EMBL/GenBank/DDBJ databases">
        <authorList>
            <person name="de Groot N.N."/>
        </authorList>
    </citation>
    <scope>NUCLEOTIDE SEQUENCE [LARGE SCALE GENOMIC DNA]</scope>
    <source>
        <strain evidence="2 3">SLAS-1</strain>
    </source>
</reference>
<dbReference type="Proteomes" id="UP000199476">
    <property type="component" value="Unassembled WGS sequence"/>
</dbReference>
<feature type="domain" description="Transposase IS116/IS110/IS902 C-terminal" evidence="1">
    <location>
        <begin position="1"/>
        <end position="33"/>
    </location>
</feature>
<dbReference type="AlphaFoldDB" id="A0A1G9IC38"/>
<name>A0A1G9IC38_9FIRM</name>
<dbReference type="GO" id="GO:0004803">
    <property type="term" value="F:transposase activity"/>
    <property type="evidence" value="ECO:0007669"/>
    <property type="project" value="InterPro"/>
</dbReference>